<dbReference type="EMBL" id="MNUK01000014">
    <property type="protein sequence ID" value="OIN92397.1"/>
    <property type="molecule type" value="Genomic_DNA"/>
</dbReference>
<feature type="transmembrane region" description="Helical" evidence="1">
    <location>
        <begin position="15"/>
        <end position="33"/>
    </location>
</feature>
<sequence length="147" mass="17165">MKPWHLLRPKTGKEIPFLILISFLATFAFSRFVTSLPFPNLYLKVRDIHVHHFAYGIFILGIVGFLSLVLERTDKLKLQLSVIYGIGLGLAFDEFAMWIQLEDVYKDRSTYDAIVTISLILLNIVYFADFWKKWGHRLGLLLKRLFT</sequence>
<dbReference type="Proteomes" id="UP000182345">
    <property type="component" value="Unassembled WGS sequence"/>
</dbReference>
<comment type="caution">
    <text evidence="2">The sequence shown here is derived from an EMBL/GenBank/DDBJ whole genome shotgun (WGS) entry which is preliminary data.</text>
</comment>
<evidence type="ECO:0000256" key="1">
    <source>
        <dbReference type="SAM" id="Phobius"/>
    </source>
</evidence>
<keyword evidence="1" id="KW-0472">Membrane</keyword>
<keyword evidence="1" id="KW-1133">Transmembrane helix</keyword>
<proteinExistence type="predicted"/>
<feature type="transmembrane region" description="Helical" evidence="1">
    <location>
        <begin position="113"/>
        <end position="131"/>
    </location>
</feature>
<keyword evidence="1" id="KW-0812">Transmembrane</keyword>
<feature type="transmembrane region" description="Helical" evidence="1">
    <location>
        <begin position="53"/>
        <end position="70"/>
    </location>
</feature>
<protein>
    <submittedName>
        <fullName evidence="2">Uncharacterized protein</fullName>
    </submittedName>
</protein>
<dbReference type="AlphaFoldDB" id="A0A1J4S290"/>
<name>A0A1J4S290_9BACT</name>
<organism evidence="2 3">
    <name type="scientific">Candidatus Collierbacteria bacterium CG1_02_44_10</name>
    <dbReference type="NCBI Taxonomy" id="1805087"/>
    <lineage>
        <taxon>Bacteria</taxon>
        <taxon>Candidatus Collieribacteriota</taxon>
    </lineage>
</organism>
<accession>A0A1J4S290</accession>
<gene>
    <name evidence="2" type="ORF">AUJ42_00415</name>
</gene>
<evidence type="ECO:0000313" key="2">
    <source>
        <dbReference type="EMBL" id="OIN92397.1"/>
    </source>
</evidence>
<feature type="transmembrane region" description="Helical" evidence="1">
    <location>
        <begin position="82"/>
        <end position="101"/>
    </location>
</feature>
<reference evidence="2 3" key="1">
    <citation type="journal article" date="2016" name="Environ. Microbiol.">
        <title>Genomic resolution of a cold subsurface aquifer community provides metabolic insights for novel microbes adapted to high CO concentrations.</title>
        <authorList>
            <person name="Probst A.J."/>
            <person name="Castelle C.J."/>
            <person name="Singh A."/>
            <person name="Brown C.T."/>
            <person name="Anantharaman K."/>
            <person name="Sharon I."/>
            <person name="Hug L.A."/>
            <person name="Burstein D."/>
            <person name="Emerson J.B."/>
            <person name="Thomas B.C."/>
            <person name="Banfield J.F."/>
        </authorList>
    </citation>
    <scope>NUCLEOTIDE SEQUENCE [LARGE SCALE GENOMIC DNA]</scope>
    <source>
        <strain evidence="2">CG1_02_44_10</strain>
    </source>
</reference>
<evidence type="ECO:0000313" key="3">
    <source>
        <dbReference type="Proteomes" id="UP000182345"/>
    </source>
</evidence>